<evidence type="ECO:0000313" key="2">
    <source>
        <dbReference type="Proteomes" id="UP001236795"/>
    </source>
</evidence>
<organism evidence="1 2">
    <name type="scientific">Streptomyces thermodiastaticus</name>
    <dbReference type="NCBI Taxonomy" id="44061"/>
    <lineage>
        <taxon>Bacteria</taxon>
        <taxon>Bacillati</taxon>
        <taxon>Actinomycetota</taxon>
        <taxon>Actinomycetes</taxon>
        <taxon>Kitasatosporales</taxon>
        <taxon>Streptomycetaceae</taxon>
        <taxon>Streptomyces</taxon>
    </lineage>
</organism>
<evidence type="ECO:0000313" key="1">
    <source>
        <dbReference type="EMBL" id="MDQ0490346.1"/>
    </source>
</evidence>
<dbReference type="Proteomes" id="UP001236795">
    <property type="component" value="Unassembled WGS sequence"/>
</dbReference>
<name>A0ABU0KPN6_9ACTN</name>
<accession>A0ABU0KPN6</accession>
<reference evidence="1 2" key="1">
    <citation type="submission" date="2023-07" db="EMBL/GenBank/DDBJ databases">
        <title>Genomic Encyclopedia of Type Strains, Phase IV (KMG-IV): sequencing the most valuable type-strain genomes for metagenomic binning, comparative biology and taxonomic classification.</title>
        <authorList>
            <person name="Goeker M."/>
        </authorList>
    </citation>
    <scope>NUCLEOTIDE SEQUENCE [LARGE SCALE GENOMIC DNA]</scope>
    <source>
        <strain evidence="1 2">DSM 40573</strain>
    </source>
</reference>
<protein>
    <submittedName>
        <fullName evidence="1">Uncharacterized protein</fullName>
    </submittedName>
</protein>
<dbReference type="EMBL" id="JAUSWC010000021">
    <property type="protein sequence ID" value="MDQ0490346.1"/>
    <property type="molecule type" value="Genomic_DNA"/>
</dbReference>
<proteinExistence type="predicted"/>
<keyword evidence="2" id="KW-1185">Reference proteome</keyword>
<dbReference type="RefSeq" id="WP_019521362.1">
    <property type="nucleotide sequence ID" value="NZ_JAUSWC010000021.1"/>
</dbReference>
<comment type="caution">
    <text evidence="1">The sequence shown here is derived from an EMBL/GenBank/DDBJ whole genome shotgun (WGS) entry which is preliminary data.</text>
</comment>
<sequence length="60" mass="6566">MPETRALDPVGVRGAAVRVLTVAGEPEQRQDVTARPAREVTVRFTVRRAATGSHPWESAR</sequence>
<gene>
    <name evidence="1" type="ORF">QO019_005229</name>
</gene>